<feature type="domain" description="PPM-type phosphatase" evidence="1">
    <location>
        <begin position="16"/>
        <end position="122"/>
    </location>
</feature>
<sequence length="216" mass="23421">MSPFETTTVTVPYRGRCEDRVQVLDFDDGVVIAVADGAGGIGAGDQAAETVIREIVSFASLTHDETAWCHILQQIDHRIGDGESTGVVVACSSRGIVGACVGDSQAWLLADGELLDLTRNRVRKPLLGSGEAVPTGFSHPSAQGLLLVATDGFCNYVRREQLMKDALWIEFIVLARKLVEMVRLPSGDLWDDVGIVACRPRPRIGKRKRYDLADAD</sequence>
<organism evidence="2 3">
    <name type="scientific">Fimbriiglobus ruber</name>
    <dbReference type="NCBI Taxonomy" id="1908690"/>
    <lineage>
        <taxon>Bacteria</taxon>
        <taxon>Pseudomonadati</taxon>
        <taxon>Planctomycetota</taxon>
        <taxon>Planctomycetia</taxon>
        <taxon>Gemmatales</taxon>
        <taxon>Gemmataceae</taxon>
        <taxon>Fimbriiglobus</taxon>
    </lineage>
</organism>
<dbReference type="RefSeq" id="WP_088257849.1">
    <property type="nucleotide sequence ID" value="NZ_NIDE01000014.1"/>
</dbReference>
<comment type="caution">
    <text evidence="2">The sequence shown here is derived from an EMBL/GenBank/DDBJ whole genome shotgun (WGS) entry which is preliminary data.</text>
</comment>
<dbReference type="EMBL" id="NIDE01000014">
    <property type="protein sequence ID" value="OWK38036.1"/>
    <property type="molecule type" value="Genomic_DNA"/>
</dbReference>
<dbReference type="SUPFAM" id="SSF81606">
    <property type="entry name" value="PP2C-like"/>
    <property type="match status" value="1"/>
</dbReference>
<accession>A0A225DKQ0</accession>
<gene>
    <name evidence="2" type="ORF">FRUB_07156</name>
</gene>
<evidence type="ECO:0000313" key="3">
    <source>
        <dbReference type="Proteomes" id="UP000214646"/>
    </source>
</evidence>
<proteinExistence type="predicted"/>
<protein>
    <recommendedName>
        <fullName evidence="1">PPM-type phosphatase domain-containing protein</fullName>
    </recommendedName>
</protein>
<dbReference type="AlphaFoldDB" id="A0A225DKQ0"/>
<dbReference type="Gene3D" id="3.60.40.10">
    <property type="entry name" value="PPM-type phosphatase domain"/>
    <property type="match status" value="1"/>
</dbReference>
<evidence type="ECO:0000259" key="1">
    <source>
        <dbReference type="Pfam" id="PF13672"/>
    </source>
</evidence>
<dbReference type="Pfam" id="PF13672">
    <property type="entry name" value="PP2C_2"/>
    <property type="match status" value="1"/>
</dbReference>
<name>A0A225DKQ0_9BACT</name>
<keyword evidence="3" id="KW-1185">Reference proteome</keyword>
<dbReference type="InterPro" id="IPR036457">
    <property type="entry name" value="PPM-type-like_dom_sf"/>
</dbReference>
<dbReference type="InterPro" id="IPR001932">
    <property type="entry name" value="PPM-type_phosphatase-like_dom"/>
</dbReference>
<evidence type="ECO:0000313" key="2">
    <source>
        <dbReference type="EMBL" id="OWK38036.1"/>
    </source>
</evidence>
<dbReference type="Proteomes" id="UP000214646">
    <property type="component" value="Unassembled WGS sequence"/>
</dbReference>
<reference evidence="3" key="1">
    <citation type="submission" date="2017-06" db="EMBL/GenBank/DDBJ databases">
        <title>Genome analysis of Fimbriiglobus ruber SP5, the first member of the order Planctomycetales with confirmed chitinolytic capability.</title>
        <authorList>
            <person name="Ravin N.V."/>
            <person name="Rakitin A.L."/>
            <person name="Ivanova A.A."/>
            <person name="Beletsky A.V."/>
            <person name="Kulichevskaya I.S."/>
            <person name="Mardanov A.V."/>
            <person name="Dedysh S.N."/>
        </authorList>
    </citation>
    <scope>NUCLEOTIDE SEQUENCE [LARGE SCALE GENOMIC DNA]</scope>
    <source>
        <strain evidence="3">SP5</strain>
    </source>
</reference>
<dbReference type="OrthoDB" id="260493at2"/>